<evidence type="ECO:0000256" key="2">
    <source>
        <dbReference type="ARBA" id="ARBA00022748"/>
    </source>
</evidence>
<dbReference type="PANTHER" id="PTHR47870">
    <property type="entry name" value="CYTOCHROME C-TYPE BIOGENESIS PROTEIN CCMH"/>
    <property type="match status" value="1"/>
</dbReference>
<keyword evidence="2" id="KW-0201">Cytochrome c-type biogenesis</keyword>
<dbReference type="PANTHER" id="PTHR47870:SF1">
    <property type="entry name" value="CYTOCHROME C-TYPE BIOGENESIS PROTEIN CCMH"/>
    <property type="match status" value="1"/>
</dbReference>
<dbReference type="SUPFAM" id="SSF48452">
    <property type="entry name" value="TPR-like"/>
    <property type="match status" value="1"/>
</dbReference>
<protein>
    <submittedName>
        <fullName evidence="7">Cytochrome C biogenesis protein</fullName>
    </submittedName>
</protein>
<dbReference type="Pfam" id="PF23914">
    <property type="entry name" value="TPR_CcmH_CycH"/>
    <property type="match status" value="1"/>
</dbReference>
<evidence type="ECO:0000256" key="1">
    <source>
        <dbReference type="ARBA" id="ARBA00022737"/>
    </source>
</evidence>
<dbReference type="GO" id="GO:0017004">
    <property type="term" value="P:cytochrome complex assembly"/>
    <property type="evidence" value="ECO:0007669"/>
    <property type="project" value="UniProtKB-KW"/>
</dbReference>
<name>A0A2P6M5R2_9GAMM</name>
<sequence>MVIASVGLLAVVLAIVLRPLWKAAPLVALAVALVLGPGTLGLYALLGTPDALDPAMVKTPTTLDEAIVQLERRLAEEPGSVEGWVLLARSRAAQERWADAVEAFGRAQALLPDEPDLMVELADAQLRAAGDGRYPATAVALLERAVQIRPTHQRGLFYLGAHHLQSGNPAEAAALWERLLPVVEASTAAALRPQIDQARALAGLEPLAPAPEATAGPTLRVTVRLDPAVAGQLAEGDTLYVFARTLEGGLPVAVRRLPASGFPLELTLSDADGLMPAQKLSGQARVRLLARVSKSGDAGAAPGDLEAEAIELDVADGATATLVVAKVVQ</sequence>
<dbReference type="Proteomes" id="UP000241736">
    <property type="component" value="Unassembled WGS sequence"/>
</dbReference>
<reference evidence="7 8" key="1">
    <citation type="submission" date="2018-03" db="EMBL/GenBank/DDBJ databases">
        <title>Arenimonas caeni sp. nov., isolated from activated sludge.</title>
        <authorList>
            <person name="Liu H."/>
        </authorList>
    </citation>
    <scope>NUCLEOTIDE SEQUENCE [LARGE SCALE GENOMIC DNA]</scope>
    <source>
        <strain evidence="8">z29</strain>
    </source>
</reference>
<evidence type="ECO:0000313" key="8">
    <source>
        <dbReference type="Proteomes" id="UP000241736"/>
    </source>
</evidence>
<dbReference type="InterPro" id="IPR056412">
    <property type="entry name" value="Ig_CycH"/>
</dbReference>
<keyword evidence="4" id="KW-0472">Membrane</keyword>
<keyword evidence="8" id="KW-1185">Reference proteome</keyword>
<dbReference type="AlphaFoldDB" id="A0A2P6M5R2"/>
<comment type="caution">
    <text evidence="7">The sequence shown here is derived from an EMBL/GenBank/DDBJ whole genome shotgun (WGS) entry which is preliminary data.</text>
</comment>
<feature type="domain" description="Cytochrome c-type biogenesis protein H TPR" evidence="6">
    <location>
        <begin position="65"/>
        <end position="186"/>
    </location>
</feature>
<feature type="transmembrane region" description="Helical" evidence="4">
    <location>
        <begin position="24"/>
        <end position="46"/>
    </location>
</feature>
<organism evidence="7 8">
    <name type="scientific">Arenimonas caeni</name>
    <dbReference type="NCBI Taxonomy" id="2058085"/>
    <lineage>
        <taxon>Bacteria</taxon>
        <taxon>Pseudomonadati</taxon>
        <taxon>Pseudomonadota</taxon>
        <taxon>Gammaproteobacteria</taxon>
        <taxon>Lysobacterales</taxon>
        <taxon>Lysobacteraceae</taxon>
        <taxon>Arenimonas</taxon>
    </lineage>
</organism>
<evidence type="ECO:0000313" key="7">
    <source>
        <dbReference type="EMBL" id="PRH81340.1"/>
    </source>
</evidence>
<feature type="domain" description="Cytochrome c-type biogenesis protein H Ig-like" evidence="5">
    <location>
        <begin position="219"/>
        <end position="324"/>
    </location>
</feature>
<keyword evidence="4" id="KW-0812">Transmembrane</keyword>
<dbReference type="OrthoDB" id="9776053at2"/>
<accession>A0A2P6M5R2</accession>
<dbReference type="Gene3D" id="1.25.40.10">
    <property type="entry name" value="Tetratricopeptide repeat domain"/>
    <property type="match status" value="1"/>
</dbReference>
<dbReference type="EMBL" id="PVLF01000028">
    <property type="protein sequence ID" value="PRH81340.1"/>
    <property type="molecule type" value="Genomic_DNA"/>
</dbReference>
<evidence type="ECO:0000259" key="5">
    <source>
        <dbReference type="Pfam" id="PF23892"/>
    </source>
</evidence>
<gene>
    <name evidence="7" type="ORF">C6N40_13180</name>
</gene>
<evidence type="ECO:0000256" key="3">
    <source>
        <dbReference type="ARBA" id="ARBA00022803"/>
    </source>
</evidence>
<evidence type="ECO:0000259" key="6">
    <source>
        <dbReference type="Pfam" id="PF23914"/>
    </source>
</evidence>
<evidence type="ECO:0000256" key="4">
    <source>
        <dbReference type="SAM" id="Phobius"/>
    </source>
</evidence>
<keyword evidence="3" id="KW-0802">TPR repeat</keyword>
<dbReference type="InterPro" id="IPR056413">
    <property type="entry name" value="TPR_CcmH_CycH"/>
</dbReference>
<proteinExistence type="predicted"/>
<dbReference type="InterPro" id="IPR051263">
    <property type="entry name" value="C-type_cytochrome_biogenesis"/>
</dbReference>
<dbReference type="Pfam" id="PF23892">
    <property type="entry name" value="Ig_CycH"/>
    <property type="match status" value="1"/>
</dbReference>
<keyword evidence="4" id="KW-1133">Transmembrane helix</keyword>
<dbReference type="InterPro" id="IPR011990">
    <property type="entry name" value="TPR-like_helical_dom_sf"/>
</dbReference>
<keyword evidence="1" id="KW-0677">Repeat</keyword>